<dbReference type="Gene3D" id="3.40.50.2000">
    <property type="entry name" value="Glycogen Phosphorylase B"/>
    <property type="match status" value="2"/>
</dbReference>
<evidence type="ECO:0000259" key="1">
    <source>
        <dbReference type="Pfam" id="PF00534"/>
    </source>
</evidence>
<proteinExistence type="predicted"/>
<dbReference type="EMBL" id="VBOW01000013">
    <property type="protein sequence ID" value="TMQ60616.1"/>
    <property type="molecule type" value="Genomic_DNA"/>
</dbReference>
<evidence type="ECO:0000313" key="3">
    <source>
        <dbReference type="EMBL" id="TMQ60616.1"/>
    </source>
</evidence>
<organism evidence="3 4">
    <name type="scientific">Eiseniibacteriota bacterium</name>
    <dbReference type="NCBI Taxonomy" id="2212470"/>
    <lineage>
        <taxon>Bacteria</taxon>
        <taxon>Candidatus Eiseniibacteriota</taxon>
    </lineage>
</organism>
<gene>
    <name evidence="3" type="ORF">E6K76_01065</name>
</gene>
<name>A0A538TAG4_UNCEI</name>
<dbReference type="InterPro" id="IPR028098">
    <property type="entry name" value="Glyco_trans_4-like_N"/>
</dbReference>
<dbReference type="Pfam" id="PF13579">
    <property type="entry name" value="Glyco_trans_4_4"/>
    <property type="match status" value="1"/>
</dbReference>
<sequence length="402" mass="43908">MTRPILLIARDYPRMVGGIARYIGRLFSSVPPEDLVVIRHLEPEMSDSERGQRFRVIHTGRYSAFLRTGKLAILPLIVSTVRHVAGERRYRLIVAEQIQTAIPALIAARLLGARLIIFAYGMEITTSRWWRVKGWVFRQADQVVTISSYSRTLLERLGVSSKRIATIPPSVDAEPFSDALQISKRQARARLGISADARVLLSVAVLKQQYKGIDTTIRAASLLRKQYPGLQYLVIGAGPDRPRLEGIALELGLDGLVKFLGSVDEATKGLCYAACDLFVLPNRVEYSRGGERSEGFGIVFLEAALFGRPSIGGQGGSLDAVLHGETGLSVLGTSVEEVAGAAARLLDDPQLREQLSEAGRRRASFDFSTERAAARFHEECIRSLCGSGESREESIAGASGGE</sequence>
<dbReference type="Proteomes" id="UP000316852">
    <property type="component" value="Unassembled WGS sequence"/>
</dbReference>
<dbReference type="InterPro" id="IPR001296">
    <property type="entry name" value="Glyco_trans_1"/>
</dbReference>
<dbReference type="InterPro" id="IPR050194">
    <property type="entry name" value="Glycosyltransferase_grp1"/>
</dbReference>
<feature type="domain" description="Glycosyl transferase family 1" evidence="1">
    <location>
        <begin position="184"/>
        <end position="362"/>
    </location>
</feature>
<keyword evidence="3" id="KW-0808">Transferase</keyword>
<accession>A0A538TAG4</accession>
<dbReference type="GO" id="GO:0016758">
    <property type="term" value="F:hexosyltransferase activity"/>
    <property type="evidence" value="ECO:0007669"/>
    <property type="project" value="TreeGrafter"/>
</dbReference>
<dbReference type="PANTHER" id="PTHR45947">
    <property type="entry name" value="SULFOQUINOVOSYL TRANSFERASE SQD2"/>
    <property type="match status" value="1"/>
</dbReference>
<dbReference type="PANTHER" id="PTHR45947:SF3">
    <property type="entry name" value="SULFOQUINOVOSYL TRANSFERASE SQD2"/>
    <property type="match status" value="1"/>
</dbReference>
<reference evidence="3 4" key="1">
    <citation type="journal article" date="2019" name="Nat. Microbiol.">
        <title>Mediterranean grassland soil C-N compound turnover is dependent on rainfall and depth, and is mediated by genomically divergent microorganisms.</title>
        <authorList>
            <person name="Diamond S."/>
            <person name="Andeer P.F."/>
            <person name="Li Z."/>
            <person name="Crits-Christoph A."/>
            <person name="Burstein D."/>
            <person name="Anantharaman K."/>
            <person name="Lane K.R."/>
            <person name="Thomas B.C."/>
            <person name="Pan C."/>
            <person name="Northen T.R."/>
            <person name="Banfield J.F."/>
        </authorList>
    </citation>
    <scope>NUCLEOTIDE SEQUENCE [LARGE SCALE GENOMIC DNA]</scope>
    <source>
        <strain evidence="3">WS_6</strain>
    </source>
</reference>
<feature type="domain" description="Glycosyltransferase subfamily 4-like N-terminal" evidence="2">
    <location>
        <begin position="17"/>
        <end position="169"/>
    </location>
</feature>
<evidence type="ECO:0000259" key="2">
    <source>
        <dbReference type="Pfam" id="PF13579"/>
    </source>
</evidence>
<comment type="caution">
    <text evidence="3">The sequence shown here is derived from an EMBL/GenBank/DDBJ whole genome shotgun (WGS) entry which is preliminary data.</text>
</comment>
<dbReference type="AlphaFoldDB" id="A0A538TAG4"/>
<dbReference type="SUPFAM" id="SSF53756">
    <property type="entry name" value="UDP-Glycosyltransferase/glycogen phosphorylase"/>
    <property type="match status" value="1"/>
</dbReference>
<dbReference type="Pfam" id="PF00534">
    <property type="entry name" value="Glycos_transf_1"/>
    <property type="match status" value="1"/>
</dbReference>
<evidence type="ECO:0000313" key="4">
    <source>
        <dbReference type="Proteomes" id="UP000316852"/>
    </source>
</evidence>
<dbReference type="CDD" id="cd03801">
    <property type="entry name" value="GT4_PimA-like"/>
    <property type="match status" value="1"/>
</dbReference>
<protein>
    <submittedName>
        <fullName evidence="3">Glycosyltransferase family 4 protein</fullName>
    </submittedName>
</protein>